<protein>
    <submittedName>
        <fullName evidence="2">Major sperm protein</fullName>
    </submittedName>
</protein>
<proteinExistence type="predicted"/>
<name>A0AC35TKF4_9BILA</name>
<reference evidence="2" key="1">
    <citation type="submission" date="2016-11" db="UniProtKB">
        <authorList>
            <consortium name="WormBaseParasite"/>
        </authorList>
    </citation>
    <scope>IDENTIFICATION</scope>
    <source>
        <strain evidence="2">KR3021</strain>
    </source>
</reference>
<dbReference type="Proteomes" id="UP000095286">
    <property type="component" value="Unplaced"/>
</dbReference>
<organism evidence="1 2">
    <name type="scientific">Rhabditophanes sp. KR3021</name>
    <dbReference type="NCBI Taxonomy" id="114890"/>
    <lineage>
        <taxon>Eukaryota</taxon>
        <taxon>Metazoa</taxon>
        <taxon>Ecdysozoa</taxon>
        <taxon>Nematoda</taxon>
        <taxon>Chromadorea</taxon>
        <taxon>Rhabditida</taxon>
        <taxon>Tylenchina</taxon>
        <taxon>Panagrolaimomorpha</taxon>
        <taxon>Strongyloidoidea</taxon>
        <taxon>Alloionematidae</taxon>
        <taxon>Rhabditophanes</taxon>
    </lineage>
</organism>
<dbReference type="WBParaSite" id="RSKR_0000156900.1">
    <property type="protein sequence ID" value="RSKR_0000156900.1"/>
    <property type="gene ID" value="RSKR_0000156900"/>
</dbReference>
<evidence type="ECO:0000313" key="1">
    <source>
        <dbReference type="Proteomes" id="UP000095286"/>
    </source>
</evidence>
<sequence>MLVAGATCLFFLAFVTMFLIKRRKKHKANKKKNKDLDVVREEGEFEVEENTKQSLIEQIKPDITSISEQSHTLTYDSESTSGINEIETSDNRVIFNATNTSSLTLINSDKELWICYRIVASYPLNYAITNDLAFMKPFSQLMATIKYIPSSNQTYCFAREHAIMIQWFFMTEQPDQSLLPQSFFTRKYQKSKWKSKVVKCAFTKDLSLVPLIALEFD</sequence>
<accession>A0AC35TKF4</accession>
<evidence type="ECO:0000313" key="2">
    <source>
        <dbReference type="WBParaSite" id="RSKR_0000156900.1"/>
    </source>
</evidence>